<sequence>MHLTIIQQTAIPSGFNFTDTNVQINNTSNNPSESAKEGFEGFTENNDFLSMFFYEIDRSLQSKSISMHDLADKNIIYESFEDSTENLANMILPYNIKRIVVDDTENISNYYIKVILSHAISNFY</sequence>
<dbReference type="EMBL" id="LSSM01005788">
    <property type="protein sequence ID" value="OMJ11931.1"/>
    <property type="molecule type" value="Genomic_DNA"/>
</dbReference>
<dbReference type="OrthoDB" id="5610650at2759"/>
<reference evidence="2" key="1">
    <citation type="submission" date="2017-01" db="EMBL/GenBank/DDBJ databases">
        <authorList>
            <person name="Wang Y."/>
            <person name="White M."/>
            <person name="Kvist S."/>
            <person name="Moncalvo J.-M."/>
        </authorList>
    </citation>
    <scope>NUCLEOTIDE SEQUENCE [LARGE SCALE GENOMIC DNA]</scope>
    <source>
        <strain evidence="2">ID-206-W2</strain>
    </source>
</reference>
<gene>
    <name evidence="1" type="ORF">AYI69_g9638</name>
</gene>
<evidence type="ECO:0000313" key="2">
    <source>
        <dbReference type="Proteomes" id="UP000187429"/>
    </source>
</evidence>
<dbReference type="Proteomes" id="UP000187429">
    <property type="component" value="Unassembled WGS sequence"/>
</dbReference>
<keyword evidence="2" id="KW-1185">Reference proteome</keyword>
<protein>
    <submittedName>
        <fullName evidence="1">Uncharacterized protein</fullName>
    </submittedName>
</protein>
<proteinExistence type="predicted"/>
<dbReference type="AlphaFoldDB" id="A0A1R1XBC5"/>
<evidence type="ECO:0000313" key="1">
    <source>
        <dbReference type="EMBL" id="OMJ11931.1"/>
    </source>
</evidence>
<name>A0A1R1XBC5_9FUNG</name>
<accession>A0A1R1XBC5</accession>
<organism evidence="1 2">
    <name type="scientific">Smittium culicis</name>
    <dbReference type="NCBI Taxonomy" id="133412"/>
    <lineage>
        <taxon>Eukaryota</taxon>
        <taxon>Fungi</taxon>
        <taxon>Fungi incertae sedis</taxon>
        <taxon>Zoopagomycota</taxon>
        <taxon>Kickxellomycotina</taxon>
        <taxon>Harpellomycetes</taxon>
        <taxon>Harpellales</taxon>
        <taxon>Legeriomycetaceae</taxon>
        <taxon>Smittium</taxon>
    </lineage>
</organism>
<comment type="caution">
    <text evidence="1">The sequence shown here is derived from an EMBL/GenBank/DDBJ whole genome shotgun (WGS) entry which is preliminary data.</text>
</comment>